<dbReference type="EMBL" id="JAWWNJ010000004">
    <property type="protein sequence ID" value="KAK7057834.1"/>
    <property type="molecule type" value="Genomic_DNA"/>
</dbReference>
<name>A0AAW0DY73_9AGAR</name>
<accession>A0AAW0DY73</accession>
<reference evidence="1 2" key="1">
    <citation type="journal article" date="2024" name="J Genomics">
        <title>Draft genome sequencing and assembly of Favolaschia claudopus CIRM-BRFM 2984 isolated from oak limbs.</title>
        <authorList>
            <person name="Navarro D."/>
            <person name="Drula E."/>
            <person name="Chaduli D."/>
            <person name="Cazenave R."/>
            <person name="Ahrendt S."/>
            <person name="Wang J."/>
            <person name="Lipzen A."/>
            <person name="Daum C."/>
            <person name="Barry K."/>
            <person name="Grigoriev I.V."/>
            <person name="Favel A."/>
            <person name="Rosso M.N."/>
            <person name="Martin F."/>
        </authorList>
    </citation>
    <scope>NUCLEOTIDE SEQUENCE [LARGE SCALE GENOMIC DNA]</scope>
    <source>
        <strain evidence="1 2">CIRM-BRFM 2984</strain>
    </source>
</reference>
<keyword evidence="2" id="KW-1185">Reference proteome</keyword>
<gene>
    <name evidence="1" type="ORF">R3P38DRAFT_3169338</name>
</gene>
<evidence type="ECO:0000313" key="1">
    <source>
        <dbReference type="EMBL" id="KAK7057834.1"/>
    </source>
</evidence>
<protein>
    <submittedName>
        <fullName evidence="1">Uncharacterized protein</fullName>
    </submittedName>
</protein>
<dbReference type="AlphaFoldDB" id="A0AAW0DY73"/>
<comment type="caution">
    <text evidence="1">The sequence shown here is derived from an EMBL/GenBank/DDBJ whole genome shotgun (WGS) entry which is preliminary data.</text>
</comment>
<organism evidence="1 2">
    <name type="scientific">Favolaschia claudopus</name>
    <dbReference type="NCBI Taxonomy" id="2862362"/>
    <lineage>
        <taxon>Eukaryota</taxon>
        <taxon>Fungi</taxon>
        <taxon>Dikarya</taxon>
        <taxon>Basidiomycota</taxon>
        <taxon>Agaricomycotina</taxon>
        <taxon>Agaricomycetes</taxon>
        <taxon>Agaricomycetidae</taxon>
        <taxon>Agaricales</taxon>
        <taxon>Marasmiineae</taxon>
        <taxon>Mycenaceae</taxon>
        <taxon>Favolaschia</taxon>
    </lineage>
</organism>
<evidence type="ECO:0000313" key="2">
    <source>
        <dbReference type="Proteomes" id="UP001362999"/>
    </source>
</evidence>
<sequence length="83" mass="9108">MPRLSARQARAREVIKTFLDHHKARIKRALRRKLNLTRTSAQAGFTPQDMEELAGPALLLAPDTVSIAMSSGSESETDTDTSS</sequence>
<dbReference type="Proteomes" id="UP001362999">
    <property type="component" value="Unassembled WGS sequence"/>
</dbReference>
<proteinExistence type="predicted"/>